<proteinExistence type="predicted"/>
<sequence length="559" mass="61932">AEGGEEKDSRSSLEPCRDQLDSLLVSLEVFRSGTSSSHPDQQQGEEATGEQTAANQNTEEASEETPAELWDVVEGHGAGSGDAASDELRRRRTRRAKWRSYAESLQRKERERQWRELEQMREMQRQWTGANQAEEEDKGRVHEEAKTGTDDGASGDREPIYVNLKEAVGHPGDNEVFEGPPPLYVNVQGTGEGLQRTAGRLRERLQAVQEGEETTKSIGEQQETRLKAAEAEKDEPKTSEKGTGALGQLRGMLASSVPPHETPTSEEAKVRVSWPPGHQEPQEKTESTDAAKKPESTEEPMKTEGGGEMKSLGTSGQTNGEGTAVFPKPSKKRVVHMSLFFSRPRQQETKPEVDAGVRKEEEDEGESTKSSIQAKKETAVGVEIDSRTTIDEEWKEFVDLKARVAGTKQTRDDTEAQGHTDTRTLVSGGGEAHETARESSDDEMRTEDRADEMTTTDSAGETGSGEASGGELEQARQRLAQARALVAALRKKLDAAQAELDDVTLRERQILEAAEARSQQRARQTRSRSRSRSRTRTLSKTLMFRWSKWDKGDEKEDET</sequence>
<feature type="compositionally biased region" description="Basic and acidic residues" evidence="1">
    <location>
        <begin position="409"/>
        <end position="422"/>
    </location>
</feature>
<feature type="region of interest" description="Disordered" evidence="1">
    <location>
        <begin position="27"/>
        <end position="111"/>
    </location>
</feature>
<feature type="compositionally biased region" description="Basic and acidic residues" evidence="1">
    <location>
        <begin position="222"/>
        <end position="240"/>
    </location>
</feature>
<dbReference type="AlphaFoldDB" id="A0A2C6LAP8"/>
<feature type="compositionally biased region" description="Basic and acidic residues" evidence="1">
    <location>
        <begin position="137"/>
        <end position="158"/>
    </location>
</feature>
<dbReference type="Proteomes" id="UP000221165">
    <property type="component" value="Unassembled WGS sequence"/>
</dbReference>
<accession>A0A2C6LAP8</accession>
<evidence type="ECO:0000313" key="3">
    <source>
        <dbReference type="Proteomes" id="UP000221165"/>
    </source>
</evidence>
<gene>
    <name evidence="2" type="ORF">CSUI_001918</name>
</gene>
<protein>
    <submittedName>
        <fullName evidence="2">Uncharacterized protein</fullName>
    </submittedName>
</protein>
<feature type="compositionally biased region" description="Basic residues" evidence="1">
    <location>
        <begin position="523"/>
        <end position="537"/>
    </location>
</feature>
<feature type="compositionally biased region" description="Basic and acidic residues" evidence="1">
    <location>
        <begin position="431"/>
        <end position="452"/>
    </location>
</feature>
<feature type="compositionally biased region" description="Low complexity" evidence="1">
    <location>
        <begin position="41"/>
        <end position="54"/>
    </location>
</feature>
<feature type="compositionally biased region" description="Basic and acidic residues" evidence="1">
    <location>
        <begin position="345"/>
        <end position="360"/>
    </location>
</feature>
<dbReference type="RefSeq" id="XP_067925898.1">
    <property type="nucleotide sequence ID" value="XM_068062121.1"/>
</dbReference>
<feature type="region of interest" description="Disordered" evidence="1">
    <location>
        <begin position="402"/>
        <end position="475"/>
    </location>
</feature>
<evidence type="ECO:0000256" key="1">
    <source>
        <dbReference type="SAM" id="MobiDB-lite"/>
    </source>
</evidence>
<feature type="region of interest" description="Disordered" evidence="1">
    <location>
        <begin position="515"/>
        <end position="539"/>
    </location>
</feature>
<feature type="compositionally biased region" description="Basic and acidic residues" evidence="1">
    <location>
        <begin position="280"/>
        <end position="307"/>
    </location>
</feature>
<feature type="region of interest" description="Disordered" evidence="1">
    <location>
        <begin position="206"/>
        <end position="383"/>
    </location>
</feature>
<name>A0A2C6LAP8_9APIC</name>
<feature type="region of interest" description="Disordered" evidence="1">
    <location>
        <begin position="125"/>
        <end position="158"/>
    </location>
</feature>
<evidence type="ECO:0000313" key="2">
    <source>
        <dbReference type="EMBL" id="PHJ24225.1"/>
    </source>
</evidence>
<reference evidence="2 3" key="1">
    <citation type="journal article" date="2017" name="Int. J. Parasitol.">
        <title>The genome of the protozoan parasite Cystoisospora suis and a reverse vaccinology approach to identify vaccine candidates.</title>
        <authorList>
            <person name="Palmieri N."/>
            <person name="Shrestha A."/>
            <person name="Ruttkowski B."/>
            <person name="Beck T."/>
            <person name="Vogl C."/>
            <person name="Tomley F."/>
            <person name="Blake D.P."/>
            <person name="Joachim A."/>
        </authorList>
    </citation>
    <scope>NUCLEOTIDE SEQUENCE [LARGE SCALE GENOMIC DNA]</scope>
    <source>
        <strain evidence="2 3">Wien I</strain>
    </source>
</reference>
<dbReference type="EMBL" id="MIGC01000793">
    <property type="protein sequence ID" value="PHJ24225.1"/>
    <property type="molecule type" value="Genomic_DNA"/>
</dbReference>
<feature type="compositionally biased region" description="Basic and acidic residues" evidence="1">
    <location>
        <begin position="374"/>
        <end position="383"/>
    </location>
</feature>
<organism evidence="2 3">
    <name type="scientific">Cystoisospora suis</name>
    <dbReference type="NCBI Taxonomy" id="483139"/>
    <lineage>
        <taxon>Eukaryota</taxon>
        <taxon>Sar</taxon>
        <taxon>Alveolata</taxon>
        <taxon>Apicomplexa</taxon>
        <taxon>Conoidasida</taxon>
        <taxon>Coccidia</taxon>
        <taxon>Eucoccidiorida</taxon>
        <taxon>Eimeriorina</taxon>
        <taxon>Sarcocystidae</taxon>
        <taxon>Cystoisospora</taxon>
    </lineage>
</organism>
<feature type="compositionally biased region" description="Polar residues" evidence="1">
    <location>
        <begin position="312"/>
        <end position="321"/>
    </location>
</feature>
<keyword evidence="3" id="KW-1185">Reference proteome</keyword>
<feature type="non-terminal residue" evidence="2">
    <location>
        <position position="1"/>
    </location>
</feature>
<dbReference type="VEuPathDB" id="ToxoDB:CSUI_001918"/>
<dbReference type="GeneID" id="94425332"/>
<comment type="caution">
    <text evidence="2">The sequence shown here is derived from an EMBL/GenBank/DDBJ whole genome shotgun (WGS) entry which is preliminary data.</text>
</comment>